<dbReference type="InterPro" id="IPR036928">
    <property type="entry name" value="AS_sf"/>
</dbReference>
<organism evidence="2 3">
    <name type="scientific">Streptomyces similanensis</name>
    <dbReference type="NCBI Taxonomy" id="1274988"/>
    <lineage>
        <taxon>Bacteria</taxon>
        <taxon>Bacillati</taxon>
        <taxon>Actinomycetota</taxon>
        <taxon>Actinomycetes</taxon>
        <taxon>Kitasatosporales</taxon>
        <taxon>Streptomycetaceae</taxon>
        <taxon>Streptomyces</taxon>
    </lineage>
</organism>
<dbReference type="Proteomes" id="UP001500124">
    <property type="component" value="Unassembled WGS sequence"/>
</dbReference>
<dbReference type="SUPFAM" id="SSF75304">
    <property type="entry name" value="Amidase signature (AS) enzymes"/>
    <property type="match status" value="1"/>
</dbReference>
<evidence type="ECO:0000313" key="3">
    <source>
        <dbReference type="Proteomes" id="UP001500124"/>
    </source>
</evidence>
<keyword evidence="3" id="KW-1185">Reference proteome</keyword>
<gene>
    <name evidence="2" type="ORF">GCM10023336_41800</name>
</gene>
<dbReference type="PANTHER" id="PTHR11895:SF76">
    <property type="entry name" value="INDOLEACETAMIDE HYDROLASE"/>
    <property type="match status" value="1"/>
</dbReference>
<proteinExistence type="predicted"/>
<evidence type="ECO:0000259" key="1">
    <source>
        <dbReference type="Pfam" id="PF01425"/>
    </source>
</evidence>
<comment type="caution">
    <text evidence="2">The sequence shown here is derived from an EMBL/GenBank/DDBJ whole genome shotgun (WGS) entry which is preliminary data.</text>
</comment>
<name>A0ABP9KP32_9ACTN</name>
<dbReference type="RefSeq" id="WP_345669728.1">
    <property type="nucleotide sequence ID" value="NZ_BAABKC010000059.1"/>
</dbReference>
<dbReference type="InterPro" id="IPR023631">
    <property type="entry name" value="Amidase_dom"/>
</dbReference>
<protein>
    <submittedName>
        <fullName evidence="2">Amidase</fullName>
    </submittedName>
</protein>
<dbReference type="InterPro" id="IPR000120">
    <property type="entry name" value="Amidase"/>
</dbReference>
<dbReference type="EMBL" id="BAABKC010000059">
    <property type="protein sequence ID" value="GAA5062955.1"/>
    <property type="molecule type" value="Genomic_DNA"/>
</dbReference>
<accession>A0ABP9KP32</accession>
<dbReference type="Gene3D" id="3.90.1300.10">
    <property type="entry name" value="Amidase signature (AS) domain"/>
    <property type="match status" value="1"/>
</dbReference>
<reference evidence="3" key="1">
    <citation type="journal article" date="2019" name="Int. J. Syst. Evol. Microbiol.">
        <title>The Global Catalogue of Microorganisms (GCM) 10K type strain sequencing project: providing services to taxonomists for standard genome sequencing and annotation.</title>
        <authorList>
            <consortium name="The Broad Institute Genomics Platform"/>
            <consortium name="The Broad Institute Genome Sequencing Center for Infectious Disease"/>
            <person name="Wu L."/>
            <person name="Ma J."/>
        </authorList>
    </citation>
    <scope>NUCLEOTIDE SEQUENCE [LARGE SCALE GENOMIC DNA]</scope>
    <source>
        <strain evidence="3">JCM 18410</strain>
    </source>
</reference>
<dbReference type="PANTHER" id="PTHR11895">
    <property type="entry name" value="TRANSAMIDASE"/>
    <property type="match status" value="1"/>
</dbReference>
<evidence type="ECO:0000313" key="2">
    <source>
        <dbReference type="EMBL" id="GAA5062955.1"/>
    </source>
</evidence>
<dbReference type="Pfam" id="PF01425">
    <property type="entry name" value="Amidase"/>
    <property type="match status" value="1"/>
</dbReference>
<feature type="domain" description="Amidase" evidence="1">
    <location>
        <begin position="28"/>
        <end position="451"/>
    </location>
</feature>
<sequence length="472" mass="50924">MEDRHDLVFRTARELVGLMVDRQMSAREVLDAHLEQIERVDPKVNAVVTLVPEHARAMARRADEAIARGRALGPLHGLPALHKDLADTAGIRTTYGSPLTAGHVPRRNTLVVQRMIDAGAVSMGKTNVPEYGTGSQTYNPLFGATGNAYDPTLTCGGSSGGAAVALATGMAAVCDGSDMAGSLRNPAAWNNVVGLRPTAGRVPVWPNSMPVFTLAQYGPMARTVGDVALQMRVVARPDSRALMNLPEADFGAALDRDFTGVRVAWSSTLGGLPVDERITAAMAPARALLQDVLGTAVEDAEPDMTGVDEAFGIMRAAYYWQNHGEDYRAHRAQLDEGVRWEVERGRALTVLDLGRAERLRAEAHDRVHAFMAAHEFLIAPVVQLPPFPVQEHWPREVAGVPQTYYREWMRVCSRISLTGNPAVSVPFAFTPEGLPVGLQIIGRFGADFAVLQLAHAVETVTGTGKRRPALAL</sequence>